<gene>
    <name evidence="3" type="ORF">Verru16b_00975</name>
</gene>
<dbReference type="PANTHER" id="PTHR31350:SF21">
    <property type="entry name" value="F-BOX ONLY PROTEIN 21"/>
    <property type="match status" value="1"/>
</dbReference>
<dbReference type="Proteomes" id="UP000095228">
    <property type="component" value="Chromosome"/>
</dbReference>
<dbReference type="RefSeq" id="WP_069961228.1">
    <property type="nucleotide sequence ID" value="NZ_CP016094.1"/>
</dbReference>
<evidence type="ECO:0000313" key="4">
    <source>
        <dbReference type="Proteomes" id="UP000095228"/>
    </source>
</evidence>
<evidence type="ECO:0000313" key="3">
    <source>
        <dbReference type="EMBL" id="AOS43917.1"/>
    </source>
</evidence>
<organism evidence="3 4">
    <name type="scientific">Lacunisphaera limnophila</name>
    <dbReference type="NCBI Taxonomy" id="1838286"/>
    <lineage>
        <taxon>Bacteria</taxon>
        <taxon>Pseudomonadati</taxon>
        <taxon>Verrucomicrobiota</taxon>
        <taxon>Opitutia</taxon>
        <taxon>Opitutales</taxon>
        <taxon>Opitutaceae</taxon>
        <taxon>Lacunisphaera</taxon>
    </lineage>
</organism>
<keyword evidence="4" id="KW-1185">Reference proteome</keyword>
<reference evidence="3 4" key="1">
    <citation type="submission" date="2016-06" db="EMBL/GenBank/DDBJ databases">
        <title>Three novel species with peptidoglycan cell walls form the new genus Lacunisphaera gen. nov. in the family Opitutaceae of the verrucomicrobial subdivision 4.</title>
        <authorList>
            <person name="Rast P."/>
            <person name="Gloeckner I."/>
            <person name="Jogler M."/>
            <person name="Boedeker C."/>
            <person name="Jeske O."/>
            <person name="Wiegand S."/>
            <person name="Reinhardt R."/>
            <person name="Schumann P."/>
            <person name="Rohde M."/>
            <person name="Spring S."/>
            <person name="Gloeckner F.O."/>
            <person name="Jogler C."/>
        </authorList>
    </citation>
    <scope>NUCLEOTIDE SEQUENCE [LARGE SCALE GENOMIC DNA]</scope>
    <source>
        <strain evidence="3 4">IG16b</strain>
    </source>
</reference>
<dbReference type="EMBL" id="CP016094">
    <property type="protein sequence ID" value="AOS43917.1"/>
    <property type="molecule type" value="Genomic_DNA"/>
</dbReference>
<dbReference type="PANTHER" id="PTHR31350">
    <property type="entry name" value="SI:DKEY-261L7.2"/>
    <property type="match status" value="1"/>
</dbReference>
<accession>A0A1D8ASQ0</accession>
<dbReference type="OrthoDB" id="232498at2"/>
<comment type="similarity">
    <text evidence="1">Belongs to the UPF0162 family.</text>
</comment>
<dbReference type="KEGG" id="obg:Verru16b_00975"/>
<feature type="domain" description="Protein SirB1 N-terminal" evidence="2">
    <location>
        <begin position="108"/>
        <end position="254"/>
    </location>
</feature>
<dbReference type="InterPro" id="IPR032698">
    <property type="entry name" value="SirB1_N"/>
</dbReference>
<dbReference type="Pfam" id="PF13369">
    <property type="entry name" value="Transglut_core2"/>
    <property type="match status" value="1"/>
</dbReference>
<sequence length="289" mass="32282">MDASPFTAEQRAALTGLLDDPSPVVRQSLLVHFARHGRASVDFLRHVASQPDPALALHAQNFLRELNFADPVAEFRGFIRSLNYELETGALLLSRTINPDLDIGANCTRLDTLAARCRELIAEPATVRDKCRVINRVLFHEYALRGNTEHYADPLNSFLDQVLIRRQGLPISLSIVYLLVAERLGLTLEPVGLPGHFLVGCYAEDLPFYIDAFNGGRFLAASEAVALVRQQTDHPTLADLAPTPIREVLCRCCRNLVHHYSAAQDPDRARLFAEFVAEFESTYERHAQP</sequence>
<dbReference type="AlphaFoldDB" id="A0A1D8ASQ0"/>
<proteinExistence type="inferred from homology"/>
<dbReference type="STRING" id="1838286.Verru16b_00975"/>
<name>A0A1D8ASQ0_9BACT</name>
<evidence type="ECO:0000256" key="1">
    <source>
        <dbReference type="ARBA" id="ARBA00007100"/>
    </source>
</evidence>
<protein>
    <recommendedName>
        <fullName evidence="2">Protein SirB1 N-terminal domain-containing protein</fullName>
    </recommendedName>
</protein>
<evidence type="ECO:0000259" key="2">
    <source>
        <dbReference type="Pfam" id="PF13369"/>
    </source>
</evidence>